<dbReference type="GO" id="GO:0000034">
    <property type="term" value="F:adenine deaminase activity"/>
    <property type="evidence" value="ECO:0007669"/>
    <property type="project" value="UniProtKB-UniRule"/>
</dbReference>
<dbReference type="eggNOG" id="COG1001">
    <property type="taxonomic scope" value="Bacteria"/>
</dbReference>
<dbReference type="PANTHER" id="PTHR11113:SF2">
    <property type="entry name" value="ADENINE DEAMINASE"/>
    <property type="match status" value="1"/>
</dbReference>
<organism evidence="9 10">
    <name type="scientific">Hippea maritima (strain ATCC 700847 / DSM 10411 / MH2)</name>
    <dbReference type="NCBI Taxonomy" id="760142"/>
    <lineage>
        <taxon>Bacteria</taxon>
        <taxon>Pseudomonadati</taxon>
        <taxon>Campylobacterota</taxon>
        <taxon>Desulfurellia</taxon>
        <taxon>Desulfurellales</taxon>
        <taxon>Hippeaceae</taxon>
        <taxon>Hippea</taxon>
    </lineage>
</organism>
<accession>F2LUQ8</accession>
<dbReference type="GO" id="GO:0006146">
    <property type="term" value="P:adenine catabolic process"/>
    <property type="evidence" value="ECO:0007669"/>
    <property type="project" value="InterPro"/>
</dbReference>
<dbReference type="NCBIfam" id="TIGR01178">
    <property type="entry name" value="ade"/>
    <property type="match status" value="1"/>
</dbReference>
<dbReference type="FunCoup" id="F2LUQ8">
    <property type="interactions" value="80"/>
</dbReference>
<evidence type="ECO:0000259" key="7">
    <source>
        <dbReference type="Pfam" id="PF01979"/>
    </source>
</evidence>
<dbReference type="Pfam" id="PF13382">
    <property type="entry name" value="Adenine_deam_C"/>
    <property type="match status" value="1"/>
</dbReference>
<comment type="similarity">
    <text evidence="1 6">Belongs to the metallo-dependent hydrolases superfamily. Adenine deaminase family.</text>
</comment>
<keyword evidence="4 6" id="KW-0464">Manganese</keyword>
<dbReference type="KEGG" id="hmr:Hipma_0542"/>
<evidence type="ECO:0000256" key="1">
    <source>
        <dbReference type="ARBA" id="ARBA00006773"/>
    </source>
</evidence>
<dbReference type="InterPro" id="IPR011059">
    <property type="entry name" value="Metal-dep_hydrolase_composite"/>
</dbReference>
<evidence type="ECO:0000313" key="9">
    <source>
        <dbReference type="EMBL" id="AEA33513.1"/>
    </source>
</evidence>
<feature type="domain" description="Amidohydrolase-related" evidence="7">
    <location>
        <begin position="52"/>
        <end position="322"/>
    </location>
</feature>
<reference evidence="10" key="2">
    <citation type="submission" date="2011-03" db="EMBL/GenBank/DDBJ databases">
        <title>The complete genome of Hippea maritima DSM 10411.</title>
        <authorList>
            <consortium name="US DOE Joint Genome Institute (JGI-PGF)"/>
            <person name="Lucas S."/>
            <person name="Copeland A."/>
            <person name="Lapidus A."/>
            <person name="Bruce D."/>
            <person name="Goodwin L."/>
            <person name="Pitluck S."/>
            <person name="Peters L."/>
            <person name="Kyrpides N."/>
            <person name="Mavromatis K."/>
            <person name="Pagani I."/>
            <person name="Ivanova N."/>
            <person name="Mikhailova N."/>
            <person name="Lu M."/>
            <person name="Detter J.C."/>
            <person name="Tapia R."/>
            <person name="Han C."/>
            <person name="Land M."/>
            <person name="Hauser L."/>
            <person name="Markowitz V."/>
            <person name="Cheng J.-F."/>
            <person name="Hugenholtz P."/>
            <person name="Woyke T."/>
            <person name="Wu D."/>
            <person name="Spring S."/>
            <person name="Schroeder M."/>
            <person name="Brambilla E."/>
            <person name="Klenk H.-P."/>
            <person name="Eisen J.A."/>
        </authorList>
    </citation>
    <scope>NUCLEOTIDE SEQUENCE [LARGE SCALE GENOMIC DNA]</scope>
    <source>
        <strain evidence="10">ATCC 700847 / DSM 10411 / MH2</strain>
    </source>
</reference>
<dbReference type="EC" id="3.5.4.2" evidence="2 6"/>
<dbReference type="STRING" id="760142.Hipma_0542"/>
<evidence type="ECO:0000256" key="4">
    <source>
        <dbReference type="ARBA" id="ARBA00023211"/>
    </source>
</evidence>
<name>F2LUQ8_HIPMA</name>
<evidence type="ECO:0000256" key="6">
    <source>
        <dbReference type="HAMAP-Rule" id="MF_01518"/>
    </source>
</evidence>
<evidence type="ECO:0000256" key="3">
    <source>
        <dbReference type="ARBA" id="ARBA00022801"/>
    </source>
</evidence>
<dbReference type="SUPFAM" id="SSF51338">
    <property type="entry name" value="Composite domain of metallo-dependent hydrolases"/>
    <property type="match status" value="1"/>
</dbReference>
<comment type="cofactor">
    <cofactor evidence="6">
        <name>Mn(2+)</name>
        <dbReference type="ChEBI" id="CHEBI:29035"/>
    </cofactor>
</comment>
<dbReference type="Gene3D" id="3.20.20.140">
    <property type="entry name" value="Metal-dependent hydrolases"/>
    <property type="match status" value="1"/>
</dbReference>
<feature type="domain" description="Adenine deaminase C-terminal" evidence="8">
    <location>
        <begin position="375"/>
        <end position="532"/>
    </location>
</feature>
<proteinExistence type="inferred from homology"/>
<dbReference type="AlphaFoldDB" id="F2LUQ8"/>
<gene>
    <name evidence="6" type="primary">ade</name>
    <name evidence="9" type="ordered locus">Hipma_0542</name>
</gene>
<dbReference type="InterPro" id="IPR032466">
    <property type="entry name" value="Metal_Hydrolase"/>
</dbReference>
<dbReference type="InParanoid" id="F2LUQ8"/>
<protein>
    <recommendedName>
        <fullName evidence="2 6">Adenine deaminase</fullName>
        <shortName evidence="6">Adenase</shortName>
        <shortName evidence="6">Adenine aminase</shortName>
        <ecNumber evidence="2 6">3.5.4.2</ecNumber>
    </recommendedName>
</protein>
<keyword evidence="3 6" id="KW-0378">Hydrolase</keyword>
<evidence type="ECO:0000313" key="10">
    <source>
        <dbReference type="Proteomes" id="UP000008139"/>
    </source>
</evidence>
<dbReference type="InterPro" id="IPR006679">
    <property type="entry name" value="Adenine_deam"/>
</dbReference>
<dbReference type="InterPro" id="IPR006680">
    <property type="entry name" value="Amidohydro-rel"/>
</dbReference>
<dbReference type="Gene3D" id="2.30.40.10">
    <property type="entry name" value="Urease, subunit C, domain 1"/>
    <property type="match status" value="1"/>
</dbReference>
<evidence type="ECO:0000259" key="8">
    <source>
        <dbReference type="Pfam" id="PF13382"/>
    </source>
</evidence>
<dbReference type="PANTHER" id="PTHR11113">
    <property type="entry name" value="N-ACETYLGLUCOSAMINE-6-PHOSPHATE DEACETYLASE"/>
    <property type="match status" value="1"/>
</dbReference>
<comment type="catalytic activity">
    <reaction evidence="5 6">
        <text>adenine + H2O + H(+) = hypoxanthine + NH4(+)</text>
        <dbReference type="Rhea" id="RHEA:23688"/>
        <dbReference type="ChEBI" id="CHEBI:15377"/>
        <dbReference type="ChEBI" id="CHEBI:15378"/>
        <dbReference type="ChEBI" id="CHEBI:16708"/>
        <dbReference type="ChEBI" id="CHEBI:17368"/>
        <dbReference type="ChEBI" id="CHEBI:28938"/>
        <dbReference type="EC" id="3.5.4.2"/>
    </reaction>
</comment>
<dbReference type="InterPro" id="IPR026912">
    <property type="entry name" value="Adenine_deam_C"/>
</dbReference>
<evidence type="ECO:0000256" key="2">
    <source>
        <dbReference type="ARBA" id="ARBA00012782"/>
    </source>
</evidence>
<dbReference type="RefSeq" id="WP_013681554.1">
    <property type="nucleotide sequence ID" value="NC_015318.1"/>
</dbReference>
<dbReference type="EMBL" id="CP002606">
    <property type="protein sequence ID" value="AEA33513.1"/>
    <property type="molecule type" value="Genomic_DNA"/>
</dbReference>
<keyword evidence="10" id="KW-1185">Reference proteome</keyword>
<evidence type="ECO:0000256" key="5">
    <source>
        <dbReference type="ARBA" id="ARBA00047720"/>
    </source>
</evidence>
<dbReference type="SUPFAM" id="SSF51556">
    <property type="entry name" value="Metallo-dependent hydrolases"/>
    <property type="match status" value="1"/>
</dbReference>
<sequence>MDLAINNAWVVDFEKLDFNRLSIGIKGGLIARISQNPIKAKEVIEADGLYLSTGLIDCHCHIESTHLTPKGFAEAVVEKGTLFAVADCHEIANVFGRKGLEFFINDAKDTEMQLKFALPSCVPATEFATSGGKIDLEDVKYFLGFDDVVSLGELMNVPGVVNRDEKFMKMIELAKRKNKRINGHAPHLDVQTLKLYKEAGVEDDHESYDYDELKQKIELGFFVFLREGSSEHSTDDAYKIIKEHPDKVAFCSDDKSVGDILEKGHIDYNLRKAISLGINPALALKVASFNGLKYYGLDEFLGIKKGKRAYLVLFDDKFRPKISITDGKIYKSTHKKSKPPKEFLNSIKVKTPIELPKIKHKNIAIGLENGSLITQKLSIERQEKEFSIKDDILKLVVIERYGHNNKAACFVKGFSLKKGAMATSLAHDCHNIVAVGTSDEKIKTAILTIMEMQGGQVVVDGDKITRLALPIGGIVSNDGAKDIKESVIALKQAAKELGCKLDDPLGMLSFLALEVIPHIKLTDKGLFDVDKFCYIEENL</sequence>
<dbReference type="HOGENOM" id="CLU_027935_0_0_7"/>
<reference evidence="9 10" key="1">
    <citation type="journal article" date="2011" name="Stand. Genomic Sci.">
        <title>Complete genome sequence of the thermophilic sulfur-reducer Hippea maritima type strain (MH(2)).</title>
        <authorList>
            <person name="Huntemann M."/>
            <person name="Lu M."/>
            <person name="Nolan M."/>
            <person name="Lapidus A."/>
            <person name="Lucas S."/>
            <person name="Hammon N."/>
            <person name="Deshpande S."/>
            <person name="Cheng J.F."/>
            <person name="Tapia R."/>
            <person name="Han C."/>
            <person name="Goodwin L."/>
            <person name="Pitluck S."/>
            <person name="Liolios K."/>
            <person name="Pagani I."/>
            <person name="Ivanova N."/>
            <person name="Ovchinikova G."/>
            <person name="Pati A."/>
            <person name="Chen A."/>
            <person name="Palaniappan K."/>
            <person name="Land M."/>
            <person name="Hauser L."/>
            <person name="Jeffries C.D."/>
            <person name="Detter J.C."/>
            <person name="Brambilla E.M."/>
            <person name="Rohde M."/>
            <person name="Spring S."/>
            <person name="Goker M."/>
            <person name="Woyke T."/>
            <person name="Bristow J."/>
            <person name="Eisen J.A."/>
            <person name="Markowitz V."/>
            <person name="Hugenholtz P."/>
            <person name="Kyrpides N.C."/>
            <person name="Klenk H.P."/>
            <person name="Mavromatis K."/>
        </authorList>
    </citation>
    <scope>NUCLEOTIDE SEQUENCE [LARGE SCALE GENOMIC DNA]</scope>
    <source>
        <strain evidence="10">ATCC 700847 / DSM 10411 / MH2</strain>
    </source>
</reference>
<dbReference type="Pfam" id="PF01979">
    <property type="entry name" value="Amidohydro_1"/>
    <property type="match status" value="1"/>
</dbReference>
<dbReference type="Proteomes" id="UP000008139">
    <property type="component" value="Chromosome"/>
</dbReference>
<dbReference type="OrthoDB" id="9775607at2"/>
<dbReference type="HAMAP" id="MF_01518">
    <property type="entry name" value="Adenine_deamin"/>
    <property type="match status" value="1"/>
</dbReference>